<dbReference type="Proteomes" id="UP000215335">
    <property type="component" value="Unassembled WGS sequence"/>
</dbReference>
<dbReference type="AlphaFoldDB" id="A0A232FAG9"/>
<reference evidence="4 5" key="1">
    <citation type="journal article" date="2017" name="Curr. Biol.">
        <title>The Evolution of Venom by Co-option of Single-Copy Genes.</title>
        <authorList>
            <person name="Martinson E.O."/>
            <person name="Mrinalini"/>
            <person name="Kelkar Y.D."/>
            <person name="Chang C.H."/>
            <person name="Werren J.H."/>
        </authorList>
    </citation>
    <scope>NUCLEOTIDE SEQUENCE [LARGE SCALE GENOMIC DNA]</scope>
    <source>
        <strain evidence="4 5">Alberta</strain>
        <tissue evidence="4">Whole body</tissue>
    </source>
</reference>
<dbReference type="InterPro" id="IPR019775">
    <property type="entry name" value="WD40_repeat_CS"/>
</dbReference>
<comment type="caution">
    <text evidence="4">The sequence shown here is derived from an EMBL/GenBank/DDBJ whole genome shotgun (WGS) entry which is preliminary data.</text>
</comment>
<accession>A0A232FAG9</accession>
<dbReference type="InterPro" id="IPR015943">
    <property type="entry name" value="WD40/YVTN_repeat-like_dom_sf"/>
</dbReference>
<dbReference type="SUPFAM" id="SSF50978">
    <property type="entry name" value="WD40 repeat-like"/>
    <property type="match status" value="1"/>
</dbReference>
<dbReference type="STRING" id="543379.A0A232FAG9"/>
<dbReference type="InterPro" id="IPR045227">
    <property type="entry name" value="WDR18/Ipi3/RID3"/>
</dbReference>
<dbReference type="GO" id="GO:0120330">
    <property type="term" value="C:rixosome complex"/>
    <property type="evidence" value="ECO:0007669"/>
    <property type="project" value="TreeGrafter"/>
</dbReference>
<dbReference type="PANTHER" id="PTHR18763:SF0">
    <property type="entry name" value="WD REPEAT-CONTAINING PROTEIN 18"/>
    <property type="match status" value="1"/>
</dbReference>
<keyword evidence="2" id="KW-0677">Repeat</keyword>
<evidence type="ECO:0000256" key="1">
    <source>
        <dbReference type="ARBA" id="ARBA00022574"/>
    </source>
</evidence>
<dbReference type="PROSITE" id="PS50294">
    <property type="entry name" value="WD_REPEATS_REGION"/>
    <property type="match status" value="2"/>
</dbReference>
<keyword evidence="1 3" id="KW-0853">WD repeat</keyword>
<name>A0A232FAG9_9HYME</name>
<dbReference type="SMART" id="SM00320">
    <property type="entry name" value="WD40"/>
    <property type="match status" value="4"/>
</dbReference>
<dbReference type="PROSITE" id="PS50082">
    <property type="entry name" value="WD_REPEATS_2"/>
    <property type="match status" value="2"/>
</dbReference>
<organism evidence="4 5">
    <name type="scientific">Trichomalopsis sarcophagae</name>
    <dbReference type="NCBI Taxonomy" id="543379"/>
    <lineage>
        <taxon>Eukaryota</taxon>
        <taxon>Metazoa</taxon>
        <taxon>Ecdysozoa</taxon>
        <taxon>Arthropoda</taxon>
        <taxon>Hexapoda</taxon>
        <taxon>Insecta</taxon>
        <taxon>Pterygota</taxon>
        <taxon>Neoptera</taxon>
        <taxon>Endopterygota</taxon>
        <taxon>Hymenoptera</taxon>
        <taxon>Apocrita</taxon>
        <taxon>Proctotrupomorpha</taxon>
        <taxon>Chalcidoidea</taxon>
        <taxon>Pteromalidae</taxon>
        <taxon>Pteromalinae</taxon>
        <taxon>Trichomalopsis</taxon>
    </lineage>
</organism>
<protein>
    <submittedName>
        <fullName evidence="4">Uncharacterized protein</fullName>
    </submittedName>
</protein>
<dbReference type="Pfam" id="PF00400">
    <property type="entry name" value="WD40"/>
    <property type="match status" value="3"/>
</dbReference>
<dbReference type="OrthoDB" id="756370at2759"/>
<dbReference type="PANTHER" id="PTHR18763">
    <property type="entry name" value="WD-REPEAT PROTEIN 18"/>
    <property type="match status" value="1"/>
</dbReference>
<dbReference type="GO" id="GO:0006364">
    <property type="term" value="P:rRNA processing"/>
    <property type="evidence" value="ECO:0007669"/>
    <property type="project" value="TreeGrafter"/>
</dbReference>
<dbReference type="InterPro" id="IPR036322">
    <property type="entry name" value="WD40_repeat_dom_sf"/>
</dbReference>
<feature type="repeat" description="WD" evidence="3">
    <location>
        <begin position="119"/>
        <end position="160"/>
    </location>
</feature>
<dbReference type="EMBL" id="NNAY01000561">
    <property type="protein sequence ID" value="OXU27655.1"/>
    <property type="molecule type" value="Genomic_DNA"/>
</dbReference>
<keyword evidence="5" id="KW-1185">Reference proteome</keyword>
<feature type="repeat" description="WD" evidence="3">
    <location>
        <begin position="265"/>
        <end position="306"/>
    </location>
</feature>
<dbReference type="InterPro" id="IPR001680">
    <property type="entry name" value="WD40_rpt"/>
</dbReference>
<dbReference type="GO" id="GO:0005656">
    <property type="term" value="C:nuclear pre-replicative complex"/>
    <property type="evidence" value="ECO:0007669"/>
    <property type="project" value="TreeGrafter"/>
</dbReference>
<dbReference type="PROSITE" id="PS00678">
    <property type="entry name" value="WD_REPEATS_1"/>
    <property type="match status" value="1"/>
</dbReference>
<dbReference type="Gene3D" id="2.130.10.10">
    <property type="entry name" value="YVTN repeat-like/Quinoprotein amine dehydrogenase"/>
    <property type="match status" value="2"/>
</dbReference>
<proteinExistence type="predicted"/>
<sequence length="423" mass="46465">MRCPHEVVVTCDSSSENWSAATWDPCTGSMLSTYKHASALGHHSLQLLNDSYLIGSNATKPILHLWPLNSQTPVPNLRLSTPGRTTALACTPNGSYIVAAISEKIYVWQTCNGQLINSFARHYQSITCLEFNKDGSCLASGAEDGLIFAWSLSQIASEKEAKPISSFSHHSLPVKDLYFGQVGSFGRLCSVSLDRSARIYDVYAGQLLLTLVFDVPLMSVCMDIMENELFVGSSTGVVIKCNLRDPPRGIEHHVPLNGNDKITVYKGHEGSITALSVSVDCITLLSGSSDGMVHLWDIPSCQIILTLKHKAPIVSAFFATSFENFTANNLKPSLQVKPLQKVSDPGNKNTLIEIIRTNEDDSWILEFDSQVEASTTAASDSSANDYDFKREDALKEIQRLKKVNAEMYQYIAKNILESNETST</sequence>
<evidence type="ECO:0000313" key="5">
    <source>
        <dbReference type="Proteomes" id="UP000215335"/>
    </source>
</evidence>
<gene>
    <name evidence="4" type="ORF">TSAR_014525</name>
</gene>
<evidence type="ECO:0000256" key="3">
    <source>
        <dbReference type="PROSITE-ProRule" id="PRU00221"/>
    </source>
</evidence>
<dbReference type="GO" id="GO:0006261">
    <property type="term" value="P:DNA-templated DNA replication"/>
    <property type="evidence" value="ECO:0007669"/>
    <property type="project" value="TreeGrafter"/>
</dbReference>
<evidence type="ECO:0000256" key="2">
    <source>
        <dbReference type="ARBA" id="ARBA00022737"/>
    </source>
</evidence>
<evidence type="ECO:0000313" key="4">
    <source>
        <dbReference type="EMBL" id="OXU27655.1"/>
    </source>
</evidence>